<evidence type="ECO:0000256" key="1">
    <source>
        <dbReference type="SAM" id="SignalP"/>
    </source>
</evidence>
<evidence type="ECO:0000313" key="3">
    <source>
        <dbReference type="Proteomes" id="UP000351155"/>
    </source>
</evidence>
<evidence type="ECO:0000313" key="2">
    <source>
        <dbReference type="EMBL" id="VFS14353.1"/>
    </source>
</evidence>
<keyword evidence="1" id="KW-0732">Signal</keyword>
<proteinExistence type="predicted"/>
<sequence length="131" mass="14004">MKKLVALALGAVMLSGCTVRVADLTVASTKNYNLNSNRFVKGARVKGEDTYPVVLFPFGIPNVKTATDRAIEQDKCAVALTDAVVTQLNHAFIVGKIGFRVEGNLVIDQSQPGCENDGPHVTAPLRVIPRA</sequence>
<dbReference type="AlphaFoldDB" id="A0A484WV32"/>
<dbReference type="RefSeq" id="WP_141113627.1">
    <property type="nucleotide sequence ID" value="NZ_JBBBWV010000001.1"/>
</dbReference>
<protein>
    <recommendedName>
        <fullName evidence="4">Lipoprotein</fullName>
    </recommendedName>
</protein>
<dbReference type="Proteomes" id="UP000351155">
    <property type="component" value="Unassembled WGS sequence"/>
</dbReference>
<feature type="signal peptide" evidence="1">
    <location>
        <begin position="1"/>
        <end position="21"/>
    </location>
</feature>
<reference evidence="2 3" key="1">
    <citation type="submission" date="2019-03" db="EMBL/GenBank/DDBJ databases">
        <authorList>
            <consortium name="Pathogen Informatics"/>
        </authorList>
    </citation>
    <scope>NUCLEOTIDE SEQUENCE [LARGE SCALE GENOMIC DNA]</scope>
    <source>
        <strain evidence="2 3">NCTC12126</strain>
    </source>
</reference>
<name>A0A484WV32_9ENTR</name>
<dbReference type="EMBL" id="CAADIW010000004">
    <property type="protein sequence ID" value="VFS14353.1"/>
    <property type="molecule type" value="Genomic_DNA"/>
</dbReference>
<feature type="chain" id="PRO_5019865491" description="Lipoprotein" evidence="1">
    <location>
        <begin position="22"/>
        <end position="131"/>
    </location>
</feature>
<gene>
    <name evidence="2" type="ORF">NCTC12126_00932</name>
</gene>
<organism evidence="2 3">
    <name type="scientific">Enterobacter cancerogenus</name>
    <dbReference type="NCBI Taxonomy" id="69218"/>
    <lineage>
        <taxon>Bacteria</taxon>
        <taxon>Pseudomonadati</taxon>
        <taxon>Pseudomonadota</taxon>
        <taxon>Gammaproteobacteria</taxon>
        <taxon>Enterobacterales</taxon>
        <taxon>Enterobacteriaceae</taxon>
        <taxon>Enterobacter</taxon>
        <taxon>Enterobacter cloacae complex</taxon>
    </lineage>
</organism>
<accession>A0A484WV32</accession>
<dbReference type="PROSITE" id="PS51257">
    <property type="entry name" value="PROKAR_LIPOPROTEIN"/>
    <property type="match status" value="1"/>
</dbReference>
<evidence type="ECO:0008006" key="4">
    <source>
        <dbReference type="Google" id="ProtNLM"/>
    </source>
</evidence>